<dbReference type="AlphaFoldDB" id="A0A182JMC1"/>
<organism evidence="2">
    <name type="scientific">Anopheles atroparvus</name>
    <name type="common">European mosquito</name>
    <dbReference type="NCBI Taxonomy" id="41427"/>
    <lineage>
        <taxon>Eukaryota</taxon>
        <taxon>Metazoa</taxon>
        <taxon>Ecdysozoa</taxon>
        <taxon>Arthropoda</taxon>
        <taxon>Hexapoda</taxon>
        <taxon>Insecta</taxon>
        <taxon>Pterygota</taxon>
        <taxon>Neoptera</taxon>
        <taxon>Endopterygota</taxon>
        <taxon>Diptera</taxon>
        <taxon>Nematocera</taxon>
        <taxon>Culicoidea</taxon>
        <taxon>Culicidae</taxon>
        <taxon>Anophelinae</taxon>
        <taxon>Anopheles</taxon>
    </lineage>
</organism>
<sequence length="107" mass="11152">MRSYWQEHTVWPEMGSVKMGRPVSQQRPPDPLPADPPPDAPPGPADEGGPDVAEQGDALRALGGTVVVTAIATGAVGGEEGADGTVAVNWIQESSTFACNTIRVFIN</sequence>
<reference evidence="2" key="1">
    <citation type="submission" date="2022-08" db="UniProtKB">
        <authorList>
            <consortium name="EnsemblMetazoa"/>
        </authorList>
    </citation>
    <scope>IDENTIFICATION</scope>
    <source>
        <strain evidence="2">EBRO</strain>
    </source>
</reference>
<protein>
    <submittedName>
        <fullName evidence="2">Uncharacterized protein</fullName>
    </submittedName>
</protein>
<evidence type="ECO:0000313" key="2">
    <source>
        <dbReference type="EnsemblMetazoa" id="AATE020759-PA.1"/>
    </source>
</evidence>
<dbReference type="EnsemblMetazoa" id="AATE020759-RA">
    <property type="protein sequence ID" value="AATE020759-PA.1"/>
    <property type="gene ID" value="AATE020759"/>
</dbReference>
<accession>A0A182JMC1</accession>
<proteinExistence type="predicted"/>
<feature type="compositionally biased region" description="Pro residues" evidence="1">
    <location>
        <begin position="28"/>
        <end position="44"/>
    </location>
</feature>
<name>A0A182JMC1_ANOAO</name>
<dbReference type="VEuPathDB" id="VectorBase:AATE020759"/>
<evidence type="ECO:0000256" key="1">
    <source>
        <dbReference type="SAM" id="MobiDB-lite"/>
    </source>
</evidence>
<feature type="region of interest" description="Disordered" evidence="1">
    <location>
        <begin position="1"/>
        <end position="55"/>
    </location>
</feature>